<proteinExistence type="predicted"/>
<evidence type="ECO:0000313" key="1">
    <source>
        <dbReference type="EMBL" id="AMJ41215.1"/>
    </source>
</evidence>
<dbReference type="AlphaFoldDB" id="A0A0X1U8G2"/>
<dbReference type="EMBL" id="CP014223">
    <property type="protein sequence ID" value="AMJ41215.1"/>
    <property type="molecule type" value="Genomic_DNA"/>
</dbReference>
<reference evidence="4" key="3">
    <citation type="submission" date="2016-11" db="EMBL/GenBank/DDBJ databases">
        <authorList>
            <person name="Jaros S."/>
            <person name="Januszkiewicz K."/>
            <person name="Wedrychowicz H."/>
        </authorList>
    </citation>
    <scope>NUCLEOTIDE SEQUENCE [LARGE SCALE GENOMIC DNA]</scope>
    <source>
        <strain evidence="4">DSM 1682</strain>
    </source>
</reference>
<reference evidence="3" key="2">
    <citation type="submission" date="2016-01" db="EMBL/GenBank/DDBJ databases">
        <authorList>
            <person name="Poehlein A."/>
            <person name="Schlien K."/>
            <person name="Gottschalk G."/>
            <person name="Buckel W."/>
            <person name="Daniel R."/>
        </authorList>
    </citation>
    <scope>NUCLEOTIDE SEQUENCE [LARGE SCALE GENOMIC DNA]</scope>
    <source>
        <strain evidence="3">X2</strain>
    </source>
</reference>
<name>A0A0X1U8G2_ANAPI</name>
<dbReference type="Proteomes" id="UP000184204">
    <property type="component" value="Unassembled WGS sequence"/>
</dbReference>
<reference evidence="2" key="4">
    <citation type="submission" date="2016-11" db="EMBL/GenBank/DDBJ databases">
        <authorList>
            <person name="Varghese N."/>
            <person name="Submissions S."/>
        </authorList>
    </citation>
    <scope>NUCLEOTIDE SEQUENCE</scope>
    <source>
        <strain evidence="2">DSM 1682</strain>
    </source>
</reference>
<evidence type="ECO:0000313" key="4">
    <source>
        <dbReference type="Proteomes" id="UP000184204"/>
    </source>
</evidence>
<gene>
    <name evidence="1" type="ORF">CPRO_16250</name>
    <name evidence="2" type="ORF">SAMN02745151_02854</name>
</gene>
<protein>
    <submittedName>
        <fullName evidence="2">Uncharacterized protein</fullName>
    </submittedName>
</protein>
<sequence>MSDADFIGLGHNPNYNVPDIPEGFGAALSKEPEAHHYFDSLSVVQKASVIQYIQSNNETGDDARNKINTVVTSLKNNSLNFRL</sequence>
<dbReference type="EMBL" id="FQUA01000018">
    <property type="protein sequence ID" value="SHF12191.1"/>
    <property type="molecule type" value="Genomic_DNA"/>
</dbReference>
<dbReference type="Proteomes" id="UP000068026">
    <property type="component" value="Chromosome"/>
</dbReference>
<keyword evidence="3" id="KW-1185">Reference proteome</keyword>
<evidence type="ECO:0000313" key="2">
    <source>
        <dbReference type="EMBL" id="SHF12191.1"/>
    </source>
</evidence>
<reference evidence="1 3" key="1">
    <citation type="journal article" date="2016" name="Genome Announc.">
        <title>Complete Genome Sequence of the Amino Acid-Fermenting Clostridium propionicum X2 (DSM 1682).</title>
        <authorList>
            <person name="Poehlein A."/>
            <person name="Schlien K."/>
            <person name="Chowdhury N.P."/>
            <person name="Gottschalk G."/>
            <person name="Buckel W."/>
            <person name="Daniel R."/>
        </authorList>
    </citation>
    <scope>NUCLEOTIDE SEQUENCE [LARGE SCALE GENOMIC DNA]</scope>
    <source>
        <strain evidence="1 3">X2</strain>
    </source>
</reference>
<organism evidence="2 4">
    <name type="scientific">Anaerotignum propionicum DSM 1682</name>
    <dbReference type="NCBI Taxonomy" id="991789"/>
    <lineage>
        <taxon>Bacteria</taxon>
        <taxon>Bacillati</taxon>
        <taxon>Bacillota</taxon>
        <taxon>Clostridia</taxon>
        <taxon>Lachnospirales</taxon>
        <taxon>Anaerotignaceae</taxon>
        <taxon>Anaerotignum</taxon>
    </lineage>
</organism>
<evidence type="ECO:0000313" key="3">
    <source>
        <dbReference type="Proteomes" id="UP000068026"/>
    </source>
</evidence>
<dbReference type="KEGG" id="cpro:CPRO_16250"/>
<accession>A0A0X1U8G2</accession>
<dbReference type="RefSeq" id="WP_066050036.1">
    <property type="nucleotide sequence ID" value="NZ_CP014223.1"/>
</dbReference>